<dbReference type="EMBL" id="CP077107">
    <property type="protein sequence ID" value="QXO95868.1"/>
    <property type="molecule type" value="Genomic_DNA"/>
</dbReference>
<dbReference type="Proteomes" id="UP000694228">
    <property type="component" value="Chromosome"/>
</dbReference>
<dbReference type="AlphaFoldDB" id="A0A8F5VR68"/>
<gene>
    <name evidence="1" type="ORF">KSK55_05615</name>
</gene>
<sequence>MRLQDALDRIRERDRVMRHRESQQKYFEKNREMVNEKKRIARAGG</sequence>
<proteinExistence type="predicted"/>
<reference evidence="1 2" key="1">
    <citation type="submission" date="2021-06" db="EMBL/GenBank/DDBJ databases">
        <title>Complete genome sequence of the secondary alcohol utilizing methanogen Methanospirillum hungatei strain GP1.</title>
        <authorList>
            <person name="Day L.A."/>
            <person name="Costa K.C."/>
        </authorList>
    </citation>
    <scope>NUCLEOTIDE SEQUENCE [LARGE SCALE GENOMIC DNA]</scope>
    <source>
        <strain evidence="1 2">GP1</strain>
    </source>
</reference>
<evidence type="ECO:0000313" key="1">
    <source>
        <dbReference type="EMBL" id="QXO95868.1"/>
    </source>
</evidence>
<name>A0A8F5VR68_METHU</name>
<accession>A0A8F5VR68</accession>
<protein>
    <submittedName>
        <fullName evidence="1">Uncharacterized protein</fullName>
    </submittedName>
</protein>
<organism evidence="1 2">
    <name type="scientific">Methanospirillum hungatei</name>
    <dbReference type="NCBI Taxonomy" id="2203"/>
    <lineage>
        <taxon>Archaea</taxon>
        <taxon>Methanobacteriati</taxon>
        <taxon>Methanobacteriota</taxon>
        <taxon>Stenosarchaea group</taxon>
        <taxon>Methanomicrobia</taxon>
        <taxon>Methanomicrobiales</taxon>
        <taxon>Methanospirillaceae</taxon>
        <taxon>Methanospirillum</taxon>
    </lineage>
</organism>
<evidence type="ECO:0000313" key="2">
    <source>
        <dbReference type="Proteomes" id="UP000694228"/>
    </source>
</evidence>